<feature type="compositionally biased region" description="Polar residues" evidence="1">
    <location>
        <begin position="218"/>
        <end position="228"/>
    </location>
</feature>
<dbReference type="Proteomes" id="UP000886595">
    <property type="component" value="Unassembled WGS sequence"/>
</dbReference>
<gene>
    <name evidence="2" type="ORF">Bca52824_016352</name>
</gene>
<dbReference type="EMBL" id="JAAMPC010000003">
    <property type="protein sequence ID" value="KAG2323139.1"/>
    <property type="molecule type" value="Genomic_DNA"/>
</dbReference>
<dbReference type="InterPro" id="IPR040256">
    <property type="entry name" value="At4g02000-like"/>
</dbReference>
<dbReference type="PANTHER" id="PTHR31286:SF148">
    <property type="entry name" value="DUF4283 DOMAIN-CONTAINING PROTEIN"/>
    <property type="match status" value="1"/>
</dbReference>
<dbReference type="AlphaFoldDB" id="A0A8X8B403"/>
<feature type="region of interest" description="Disordered" evidence="1">
    <location>
        <begin position="209"/>
        <end position="234"/>
    </location>
</feature>
<evidence type="ECO:0000256" key="1">
    <source>
        <dbReference type="SAM" id="MobiDB-lite"/>
    </source>
</evidence>
<dbReference type="OrthoDB" id="1112756at2759"/>
<dbReference type="PANTHER" id="PTHR31286">
    <property type="entry name" value="GLYCINE-RICH CELL WALL STRUCTURAL PROTEIN 1.8-LIKE"/>
    <property type="match status" value="1"/>
</dbReference>
<sequence>MNFWHIADIPIVLREWSSKTASAQPDLTAVPLWIDLKGVPDHLFSQNGLTFFGDTIGRTVKLHPSTERCVRLDVARLLVVMNLEEPLPECISVRGSGERIAVSYPWLPPRCHGCQKWGHNDKNCSKNKLNKEIQDAEHSGKAQEKNGGSVGLEDTIINNQKSIDIADPVLEVANMSTEQVIAPHISTEGSEDKQSASKDVGMGIASTQVGQDKAVESAENTEWMTKPSSKYHKGVRHLRQWERARKLTPHPPDSTCLALS</sequence>
<protein>
    <recommendedName>
        <fullName evidence="4">DUF4283 domain-containing protein</fullName>
    </recommendedName>
</protein>
<organism evidence="2 3">
    <name type="scientific">Brassica carinata</name>
    <name type="common">Ethiopian mustard</name>
    <name type="synonym">Abyssinian cabbage</name>
    <dbReference type="NCBI Taxonomy" id="52824"/>
    <lineage>
        <taxon>Eukaryota</taxon>
        <taxon>Viridiplantae</taxon>
        <taxon>Streptophyta</taxon>
        <taxon>Embryophyta</taxon>
        <taxon>Tracheophyta</taxon>
        <taxon>Spermatophyta</taxon>
        <taxon>Magnoliopsida</taxon>
        <taxon>eudicotyledons</taxon>
        <taxon>Gunneridae</taxon>
        <taxon>Pentapetalae</taxon>
        <taxon>rosids</taxon>
        <taxon>malvids</taxon>
        <taxon>Brassicales</taxon>
        <taxon>Brassicaceae</taxon>
        <taxon>Brassiceae</taxon>
        <taxon>Brassica</taxon>
    </lineage>
</organism>
<comment type="caution">
    <text evidence="2">The sequence shown here is derived from an EMBL/GenBank/DDBJ whole genome shotgun (WGS) entry which is preliminary data.</text>
</comment>
<name>A0A8X8B403_BRACI</name>
<proteinExistence type="predicted"/>
<keyword evidence="3" id="KW-1185">Reference proteome</keyword>
<evidence type="ECO:0008006" key="4">
    <source>
        <dbReference type="Google" id="ProtNLM"/>
    </source>
</evidence>
<accession>A0A8X8B403</accession>
<evidence type="ECO:0000313" key="2">
    <source>
        <dbReference type="EMBL" id="KAG2323139.1"/>
    </source>
</evidence>
<reference evidence="2 3" key="1">
    <citation type="submission" date="2020-02" db="EMBL/GenBank/DDBJ databases">
        <authorList>
            <person name="Ma Q."/>
            <person name="Huang Y."/>
            <person name="Song X."/>
            <person name="Pei D."/>
        </authorList>
    </citation>
    <scope>NUCLEOTIDE SEQUENCE [LARGE SCALE GENOMIC DNA]</scope>
    <source>
        <strain evidence="2">Sxm20200214</strain>
        <tissue evidence="2">Leaf</tissue>
    </source>
</reference>
<evidence type="ECO:0000313" key="3">
    <source>
        <dbReference type="Proteomes" id="UP000886595"/>
    </source>
</evidence>